<dbReference type="GO" id="GO:0004519">
    <property type="term" value="F:endonuclease activity"/>
    <property type="evidence" value="ECO:0007669"/>
    <property type="project" value="InterPro"/>
</dbReference>
<dbReference type="CDD" id="cd00085">
    <property type="entry name" value="HNHc"/>
    <property type="match status" value="1"/>
</dbReference>
<dbReference type="GO" id="GO:0003676">
    <property type="term" value="F:nucleic acid binding"/>
    <property type="evidence" value="ECO:0007669"/>
    <property type="project" value="InterPro"/>
</dbReference>
<dbReference type="InterPro" id="IPR003615">
    <property type="entry name" value="HNH_nuc"/>
</dbReference>
<dbReference type="Gene3D" id="1.10.30.50">
    <property type="match status" value="1"/>
</dbReference>
<proteinExistence type="predicted"/>
<evidence type="ECO:0000259" key="1">
    <source>
        <dbReference type="SMART" id="SM00507"/>
    </source>
</evidence>
<dbReference type="Pfam" id="PF01844">
    <property type="entry name" value="HNH"/>
    <property type="match status" value="1"/>
</dbReference>
<organism evidence="2">
    <name type="scientific">uncultured Caudovirales phage</name>
    <dbReference type="NCBI Taxonomy" id="2100421"/>
    <lineage>
        <taxon>Viruses</taxon>
        <taxon>Duplodnaviria</taxon>
        <taxon>Heunggongvirae</taxon>
        <taxon>Uroviricota</taxon>
        <taxon>Caudoviricetes</taxon>
        <taxon>Peduoviridae</taxon>
        <taxon>Maltschvirus</taxon>
        <taxon>Maltschvirus maltsch</taxon>
    </lineage>
</organism>
<accession>A0A6J5RII1</accession>
<feature type="domain" description="HNH nuclease" evidence="1">
    <location>
        <begin position="16"/>
        <end position="65"/>
    </location>
</feature>
<dbReference type="PANTHER" id="PTHR33877:SF2">
    <property type="entry name" value="OS07G0170200 PROTEIN"/>
    <property type="match status" value="1"/>
</dbReference>
<dbReference type="PANTHER" id="PTHR33877">
    <property type="entry name" value="SLL1193 PROTEIN"/>
    <property type="match status" value="1"/>
</dbReference>
<dbReference type="InterPro" id="IPR052892">
    <property type="entry name" value="NA-targeting_endonuclease"/>
</dbReference>
<dbReference type="EMBL" id="LR797209">
    <property type="protein sequence ID" value="CAB4194196.1"/>
    <property type="molecule type" value="Genomic_DNA"/>
</dbReference>
<dbReference type="SMART" id="SM00507">
    <property type="entry name" value="HNHc"/>
    <property type="match status" value="1"/>
</dbReference>
<reference evidence="2" key="1">
    <citation type="submission" date="2020-05" db="EMBL/GenBank/DDBJ databases">
        <authorList>
            <person name="Chiriac C."/>
            <person name="Salcher M."/>
            <person name="Ghai R."/>
            <person name="Kavagutti S V."/>
        </authorList>
    </citation>
    <scope>NUCLEOTIDE SEQUENCE</scope>
</reference>
<evidence type="ECO:0000313" key="3">
    <source>
        <dbReference type="EMBL" id="CAB4221974.1"/>
    </source>
</evidence>
<dbReference type="EMBL" id="LR797517">
    <property type="protein sequence ID" value="CAB4221974.1"/>
    <property type="molecule type" value="Genomic_DNA"/>
</dbReference>
<sequence length="95" mass="10196">MSSALKGNGSTSAWIKIAKRIRERDGYTCMICGMDGNSVDHIVPRSAGGGDDDWNLQTLCVSCNSAKGNRFFNTQATPLTLSCSKTPPNTSQSHE</sequence>
<name>A0A6J5RII1_9CAUD</name>
<protein>
    <submittedName>
        <fullName evidence="2">HNHc domain containing protein</fullName>
    </submittedName>
</protein>
<dbReference type="InterPro" id="IPR002711">
    <property type="entry name" value="HNH"/>
</dbReference>
<dbReference type="GO" id="GO:0008270">
    <property type="term" value="F:zinc ion binding"/>
    <property type="evidence" value="ECO:0007669"/>
    <property type="project" value="InterPro"/>
</dbReference>
<gene>
    <name evidence="2" type="ORF">UFOVP1261_12</name>
    <name evidence="3" type="ORF">UFOVP1650_26</name>
</gene>
<evidence type="ECO:0000313" key="2">
    <source>
        <dbReference type="EMBL" id="CAB4194196.1"/>
    </source>
</evidence>